<protein>
    <submittedName>
        <fullName evidence="2">Phosphotransferase</fullName>
    </submittedName>
</protein>
<accession>A0ABS7DIG5</accession>
<name>A0ABS7DIG5_9GAMM</name>
<organism evidence="2 3">
    <name type="scientific">Succinivibrio faecicola</name>
    <dbReference type="NCBI Taxonomy" id="2820300"/>
    <lineage>
        <taxon>Bacteria</taxon>
        <taxon>Pseudomonadati</taxon>
        <taxon>Pseudomonadota</taxon>
        <taxon>Gammaproteobacteria</taxon>
        <taxon>Aeromonadales</taxon>
        <taxon>Succinivibrionaceae</taxon>
        <taxon>Succinivibrio</taxon>
    </lineage>
</organism>
<feature type="domain" description="Aminoglycoside phosphotransferase" evidence="1">
    <location>
        <begin position="29"/>
        <end position="235"/>
    </location>
</feature>
<dbReference type="Gene3D" id="3.30.200.20">
    <property type="entry name" value="Phosphorylase Kinase, domain 1"/>
    <property type="match status" value="1"/>
</dbReference>
<dbReference type="Proteomes" id="UP000731465">
    <property type="component" value="Unassembled WGS sequence"/>
</dbReference>
<dbReference type="InterPro" id="IPR011009">
    <property type="entry name" value="Kinase-like_dom_sf"/>
</dbReference>
<dbReference type="InterPro" id="IPR002575">
    <property type="entry name" value="Aminoglycoside_PTrfase"/>
</dbReference>
<dbReference type="SUPFAM" id="SSF56112">
    <property type="entry name" value="Protein kinase-like (PK-like)"/>
    <property type="match status" value="1"/>
</dbReference>
<dbReference type="Pfam" id="PF01636">
    <property type="entry name" value="APH"/>
    <property type="match status" value="1"/>
</dbReference>
<dbReference type="Gene3D" id="3.90.1200.10">
    <property type="match status" value="1"/>
</dbReference>
<sequence length="325" mass="37691">MTDKLEERKTGLREYVRECLKLDNPELVSLNGDASFRRYFKIPSTQFIAVDSPPDTQKNKEFVSIDKALYASGVRVPSIHFMDLEKGYFIIEDLGNVTFADVSVKNTKQWYKKAIDVLSDILPVKRDDEVQFDEQFIRFELSLFETWMLNKGLNVTLDALEKSVLEEAYDELVKVCLSQQQCSMHRDYHSRNLMVRDNELYVIDFQDMVRGPITYDLASLLYDCYVDLAPGLIDSLSAYAYNLFTDKGIIKNVPYEVFVQNMRLTSLQRHIKVLGIFVRLSVRDGKDGYLKDLPRVINYVLKECDISPKFSKLKALIQKYVVGKY</sequence>
<reference evidence="2 3" key="1">
    <citation type="submission" date="2021-03" db="EMBL/GenBank/DDBJ databases">
        <title>Succinivibrio sp. nov. isolated from feces of cow.</title>
        <authorList>
            <person name="Choi J.-Y."/>
        </authorList>
    </citation>
    <scope>NUCLEOTIDE SEQUENCE [LARGE SCALE GENOMIC DNA]</scope>
    <source>
        <strain evidence="2 3">AGMB01872</strain>
    </source>
</reference>
<gene>
    <name evidence="2" type="ORF">J5V48_08255</name>
</gene>
<comment type="caution">
    <text evidence="2">The sequence shown here is derived from an EMBL/GenBank/DDBJ whole genome shotgun (WGS) entry which is preliminary data.</text>
</comment>
<keyword evidence="3" id="KW-1185">Reference proteome</keyword>
<evidence type="ECO:0000313" key="3">
    <source>
        <dbReference type="Proteomes" id="UP000731465"/>
    </source>
</evidence>
<dbReference type="EMBL" id="JAGFNY010000034">
    <property type="protein sequence ID" value="MBW7570884.1"/>
    <property type="molecule type" value="Genomic_DNA"/>
</dbReference>
<evidence type="ECO:0000259" key="1">
    <source>
        <dbReference type="Pfam" id="PF01636"/>
    </source>
</evidence>
<evidence type="ECO:0000313" key="2">
    <source>
        <dbReference type="EMBL" id="MBW7570884.1"/>
    </source>
</evidence>
<proteinExistence type="predicted"/>
<dbReference type="RefSeq" id="WP_219938109.1">
    <property type="nucleotide sequence ID" value="NZ_JAGFNY010000034.1"/>
</dbReference>